<organism evidence="1 2">
    <name type="scientific">Pelagibacterium luteolum</name>
    <dbReference type="NCBI Taxonomy" id="440168"/>
    <lineage>
        <taxon>Bacteria</taxon>
        <taxon>Pseudomonadati</taxon>
        <taxon>Pseudomonadota</taxon>
        <taxon>Alphaproteobacteria</taxon>
        <taxon>Hyphomicrobiales</taxon>
        <taxon>Devosiaceae</taxon>
        <taxon>Pelagibacterium</taxon>
    </lineage>
</organism>
<dbReference type="AlphaFoldDB" id="A0A1G7S7Z9"/>
<reference evidence="1 2" key="1">
    <citation type="submission" date="2016-10" db="EMBL/GenBank/DDBJ databases">
        <authorList>
            <person name="de Groot N.N."/>
        </authorList>
    </citation>
    <scope>NUCLEOTIDE SEQUENCE [LARGE SCALE GENOMIC DNA]</scope>
    <source>
        <strain evidence="1 2">CGMCC 1.10267</strain>
    </source>
</reference>
<dbReference type="STRING" id="440168.SAMN04487974_101353"/>
<sequence length="101" mass="11259">MEIKKQVMTMAWAEYRKQVGQGFAFSRKLFAAHLSCAWDVCRALAMQAQIEAQEAAKLSSGNALERRAAEIRADLRALETADFVDWRAHGQLSAQLFSLAA</sequence>
<proteinExistence type="predicted"/>
<dbReference type="RefSeq" id="WP_090590393.1">
    <property type="nucleotide sequence ID" value="NZ_FNCS01000001.1"/>
</dbReference>
<name>A0A1G7S7Z9_9HYPH</name>
<evidence type="ECO:0000313" key="1">
    <source>
        <dbReference type="EMBL" id="SDG19074.1"/>
    </source>
</evidence>
<accession>A0A1G7S7Z9</accession>
<dbReference type="EMBL" id="FNCS01000001">
    <property type="protein sequence ID" value="SDG19074.1"/>
    <property type="molecule type" value="Genomic_DNA"/>
</dbReference>
<keyword evidence="2" id="KW-1185">Reference proteome</keyword>
<gene>
    <name evidence="1" type="ORF">SAMN04487974_101353</name>
</gene>
<dbReference type="Proteomes" id="UP000199495">
    <property type="component" value="Unassembled WGS sequence"/>
</dbReference>
<evidence type="ECO:0000313" key="2">
    <source>
        <dbReference type="Proteomes" id="UP000199495"/>
    </source>
</evidence>
<protein>
    <submittedName>
        <fullName evidence="1">Uncharacterized protein</fullName>
    </submittedName>
</protein>